<proteinExistence type="predicted"/>
<evidence type="ECO:0000313" key="1">
    <source>
        <dbReference type="EMBL" id="MDN4526872.1"/>
    </source>
</evidence>
<reference evidence="1" key="1">
    <citation type="submission" date="2023-07" db="EMBL/GenBank/DDBJ databases">
        <title>Fictibacillus sp. isolated from freshwater pond.</title>
        <authorList>
            <person name="Kirdat K."/>
            <person name="Bhat A."/>
            <person name="Mourya A."/>
            <person name="Yadav A."/>
        </authorList>
    </citation>
    <scope>NUCLEOTIDE SEQUENCE</scope>
    <source>
        <strain evidence="1">NE201</strain>
    </source>
</reference>
<name>A0ABT8I1H5_9BACL</name>
<gene>
    <name evidence="1" type="ORF">QYB97_20490</name>
</gene>
<comment type="caution">
    <text evidence="1">The sequence shown here is derived from an EMBL/GenBank/DDBJ whole genome shotgun (WGS) entry which is preliminary data.</text>
</comment>
<dbReference type="Pfam" id="PF10676">
    <property type="entry name" value="gerPA"/>
    <property type="match status" value="1"/>
</dbReference>
<dbReference type="RefSeq" id="WP_301167891.1">
    <property type="nucleotide sequence ID" value="NZ_JAUHTR010000015.1"/>
</dbReference>
<sequence>MRYSFKIGRISVNGVTMNGNLDIGTTIQNSHTANTKSVGAVIAFGDCSDACAYMLNFNEDNDVNDMIQSEGQGGGQQK</sequence>
<protein>
    <submittedName>
        <fullName evidence="1">Spore germination protein</fullName>
    </submittedName>
</protein>
<dbReference type="EMBL" id="JAUHTR010000015">
    <property type="protein sequence ID" value="MDN4526872.1"/>
    <property type="molecule type" value="Genomic_DNA"/>
</dbReference>
<keyword evidence="2" id="KW-1185">Reference proteome</keyword>
<evidence type="ECO:0000313" key="2">
    <source>
        <dbReference type="Proteomes" id="UP001172721"/>
    </source>
</evidence>
<dbReference type="Proteomes" id="UP001172721">
    <property type="component" value="Unassembled WGS sequence"/>
</dbReference>
<accession>A0ABT8I1H5</accession>
<dbReference type="InterPro" id="IPR019618">
    <property type="entry name" value="Spore_germination_GerPA"/>
</dbReference>
<organism evidence="1 2">
    <name type="scientific">Fictibacillus fluitans</name>
    <dbReference type="NCBI Taxonomy" id="3058422"/>
    <lineage>
        <taxon>Bacteria</taxon>
        <taxon>Bacillati</taxon>
        <taxon>Bacillota</taxon>
        <taxon>Bacilli</taxon>
        <taxon>Bacillales</taxon>
        <taxon>Fictibacillaceae</taxon>
        <taxon>Fictibacillus</taxon>
    </lineage>
</organism>